<evidence type="ECO:0000313" key="2">
    <source>
        <dbReference type="EMBL" id="GLC26638.1"/>
    </source>
</evidence>
<gene>
    <name evidence="2" type="ORF">rosag_31510</name>
</gene>
<comment type="caution">
    <text evidence="2">The sequence shown here is derived from an EMBL/GenBank/DDBJ whole genome shotgun (WGS) entry which is preliminary data.</text>
</comment>
<proteinExistence type="predicted"/>
<feature type="region of interest" description="Disordered" evidence="1">
    <location>
        <begin position="1"/>
        <end position="64"/>
    </location>
</feature>
<organism evidence="2 3">
    <name type="scientific">Roseisolibacter agri</name>
    <dbReference type="NCBI Taxonomy" id="2014610"/>
    <lineage>
        <taxon>Bacteria</taxon>
        <taxon>Pseudomonadati</taxon>
        <taxon>Gemmatimonadota</taxon>
        <taxon>Gemmatimonadia</taxon>
        <taxon>Gemmatimonadales</taxon>
        <taxon>Gemmatimonadaceae</taxon>
        <taxon>Roseisolibacter</taxon>
    </lineage>
</organism>
<reference evidence="2" key="1">
    <citation type="submission" date="2022-08" db="EMBL/GenBank/DDBJ databases">
        <title>Draft genome sequencing of Roseisolibacter agri AW1220.</title>
        <authorList>
            <person name="Tobiishi Y."/>
            <person name="Tonouchi A."/>
        </authorList>
    </citation>
    <scope>NUCLEOTIDE SEQUENCE</scope>
    <source>
        <strain evidence="2">AW1220</strain>
    </source>
</reference>
<protein>
    <submittedName>
        <fullName evidence="2">Uncharacterized protein</fullName>
    </submittedName>
</protein>
<dbReference type="AlphaFoldDB" id="A0AA37VBN0"/>
<dbReference type="EMBL" id="BRXS01000005">
    <property type="protein sequence ID" value="GLC26638.1"/>
    <property type="molecule type" value="Genomic_DNA"/>
</dbReference>
<keyword evidence="3" id="KW-1185">Reference proteome</keyword>
<name>A0AA37VBN0_9BACT</name>
<feature type="compositionally biased region" description="Basic and acidic residues" evidence="1">
    <location>
        <begin position="1"/>
        <end position="12"/>
    </location>
</feature>
<sequence length="64" mass="6718">MATPKEQHDARPNARNIGLAHRRALPADATPPEGVRALTLQDLEPADASGDPPHAAPREPAGHS</sequence>
<dbReference type="RefSeq" id="WP_284351095.1">
    <property type="nucleotide sequence ID" value="NZ_BRXS01000005.1"/>
</dbReference>
<evidence type="ECO:0000313" key="3">
    <source>
        <dbReference type="Proteomes" id="UP001161325"/>
    </source>
</evidence>
<accession>A0AA37VBN0</accession>
<evidence type="ECO:0000256" key="1">
    <source>
        <dbReference type="SAM" id="MobiDB-lite"/>
    </source>
</evidence>
<dbReference type="Proteomes" id="UP001161325">
    <property type="component" value="Unassembled WGS sequence"/>
</dbReference>